<feature type="compositionally biased region" description="Low complexity" evidence="1">
    <location>
        <begin position="99"/>
        <end position="109"/>
    </location>
</feature>
<comment type="caution">
    <text evidence="2">The sequence shown here is derived from an EMBL/GenBank/DDBJ whole genome shotgun (WGS) entry which is preliminary data.</text>
</comment>
<name>A0ABD6BS04_9EURY</name>
<feature type="compositionally biased region" description="Basic and acidic residues" evidence="1">
    <location>
        <begin position="637"/>
        <end position="647"/>
    </location>
</feature>
<feature type="compositionally biased region" description="Gly residues" evidence="1">
    <location>
        <begin position="346"/>
        <end position="360"/>
    </location>
</feature>
<dbReference type="EMBL" id="JBHUCZ010000003">
    <property type="protein sequence ID" value="MFD1567390.1"/>
    <property type="molecule type" value="Genomic_DNA"/>
</dbReference>
<accession>A0ABD6BS04</accession>
<evidence type="ECO:0000256" key="1">
    <source>
        <dbReference type="SAM" id="MobiDB-lite"/>
    </source>
</evidence>
<protein>
    <recommendedName>
        <fullName evidence="4">Helix-turn-helix domain-containing protein</fullName>
    </recommendedName>
</protein>
<evidence type="ECO:0000313" key="3">
    <source>
        <dbReference type="Proteomes" id="UP001597139"/>
    </source>
</evidence>
<keyword evidence="3" id="KW-1185">Reference proteome</keyword>
<feature type="compositionally biased region" description="Acidic residues" evidence="1">
    <location>
        <begin position="421"/>
        <end position="433"/>
    </location>
</feature>
<evidence type="ECO:0008006" key="4">
    <source>
        <dbReference type="Google" id="ProtNLM"/>
    </source>
</evidence>
<feature type="compositionally biased region" description="Acidic residues" evidence="1">
    <location>
        <begin position="380"/>
        <end position="396"/>
    </location>
</feature>
<feature type="region of interest" description="Disordered" evidence="1">
    <location>
        <begin position="343"/>
        <end position="555"/>
    </location>
</feature>
<feature type="region of interest" description="Disordered" evidence="1">
    <location>
        <begin position="71"/>
        <end position="250"/>
    </location>
</feature>
<feature type="region of interest" description="Disordered" evidence="1">
    <location>
        <begin position="618"/>
        <end position="647"/>
    </location>
</feature>
<sequence>MNGNEDLSLKDVTFLRAIRDINGSPERFASTEQGVTPATVTAITEATTLDEEEVAYRLDHPRLGRSGLVKVYEAGPPGHDSASLNSAELTKSGERAIADAEAGDAVDAGSQRPGEGQSEFDEMQQWEPAEVENGGNTAATESPPAVDGGTASVGAATKPRTERPTPPRTESPSGPPAESQPRADSTAEPQSAAESESTPTTEEEDDRLAALEARIERLEDERTTDSAAETAPTPGATTPDAASDEGRVDDLAEEVSALRETTDRLESTLDEALDELDAMKEAEYGALDEKREQQFETAVKSMVAFHQLASDVLDVRVENYEPSAGRADPERVEITRNRIADALGVGKSGGGDSGGIGLGGEEWPDPEEAAKGGRVFSGDDGGDADDADEPEPESDAPETGVYPPLGGDHDEDAGSPREAADESEDAEAEESEASDSGIYPPIGGGGDRDDGEGTEEADDTSEDGPGSDAPATGIYPPIGEDRDADTEGADADGSTTTDGDDGASGVLPESMRPDTEETGSITETAAEEGHVVDPIRHTDDGGATPRLDTDPEAARSVRRAITDDVDGADTWLLPDVDASTALAVRDAIASFDAADGEASVDGDGFPVGEAYARIAREGVSPESAADTATVPSPVDNGAEHAPADDDD</sequence>
<feature type="compositionally biased region" description="Low complexity" evidence="1">
    <location>
        <begin position="227"/>
        <end position="241"/>
    </location>
</feature>
<feature type="compositionally biased region" description="Basic and acidic residues" evidence="1">
    <location>
        <begin position="207"/>
        <end position="224"/>
    </location>
</feature>
<dbReference type="AlphaFoldDB" id="A0ABD6BS04"/>
<reference evidence="2 3" key="1">
    <citation type="journal article" date="2019" name="Int. J. Syst. Evol. Microbiol.">
        <title>The Global Catalogue of Microorganisms (GCM) 10K type strain sequencing project: providing services to taxonomists for standard genome sequencing and annotation.</title>
        <authorList>
            <consortium name="The Broad Institute Genomics Platform"/>
            <consortium name="The Broad Institute Genome Sequencing Center for Infectious Disease"/>
            <person name="Wu L."/>
            <person name="Ma J."/>
        </authorList>
    </citation>
    <scope>NUCLEOTIDE SEQUENCE [LARGE SCALE GENOMIC DNA]</scope>
    <source>
        <strain evidence="2 3">CGMCC 1.12859</strain>
    </source>
</reference>
<feature type="compositionally biased region" description="Acidic residues" evidence="1">
    <location>
        <begin position="449"/>
        <end position="462"/>
    </location>
</feature>
<evidence type="ECO:0000313" key="2">
    <source>
        <dbReference type="EMBL" id="MFD1567390.1"/>
    </source>
</evidence>
<feature type="compositionally biased region" description="Low complexity" evidence="1">
    <location>
        <begin position="191"/>
        <end position="200"/>
    </location>
</feature>
<organism evidence="2 3">
    <name type="scientific">Halolamina litorea</name>
    <dbReference type="NCBI Taxonomy" id="1515593"/>
    <lineage>
        <taxon>Archaea</taxon>
        <taxon>Methanobacteriati</taxon>
        <taxon>Methanobacteriota</taxon>
        <taxon>Stenosarchaea group</taxon>
        <taxon>Halobacteria</taxon>
        <taxon>Halobacteriales</taxon>
        <taxon>Haloferacaceae</taxon>
    </lineage>
</organism>
<dbReference type="RefSeq" id="WP_267646361.1">
    <property type="nucleotide sequence ID" value="NZ_JANHGR010000001.1"/>
</dbReference>
<dbReference type="Proteomes" id="UP001597139">
    <property type="component" value="Unassembled WGS sequence"/>
</dbReference>
<feature type="compositionally biased region" description="Pro residues" evidence="1">
    <location>
        <begin position="166"/>
        <end position="175"/>
    </location>
</feature>
<feature type="compositionally biased region" description="Basic and acidic residues" evidence="1">
    <location>
        <begin position="527"/>
        <end position="540"/>
    </location>
</feature>
<gene>
    <name evidence="2" type="ORF">ACFSAU_07785</name>
</gene>
<proteinExistence type="predicted"/>